<name>A0ABR6VF58_9FIRM</name>
<evidence type="ECO:0000259" key="3">
    <source>
        <dbReference type="PROSITE" id="PS51462"/>
    </source>
</evidence>
<evidence type="ECO:0000256" key="2">
    <source>
        <dbReference type="ARBA" id="ARBA00022801"/>
    </source>
</evidence>
<reference evidence="4 5" key="1">
    <citation type="submission" date="2020-08" db="EMBL/GenBank/DDBJ databases">
        <authorList>
            <person name="Liu C."/>
            <person name="Sun Q."/>
        </authorList>
    </citation>
    <scope>NUCLEOTIDE SEQUENCE [LARGE SCALE GENOMIC DNA]</scope>
    <source>
        <strain evidence="4 5">NSJ-59</strain>
    </source>
</reference>
<dbReference type="SUPFAM" id="SSF55811">
    <property type="entry name" value="Nudix"/>
    <property type="match status" value="1"/>
</dbReference>
<protein>
    <submittedName>
        <fullName evidence="4">NUDIX hydrolase</fullName>
    </submittedName>
</protein>
<comment type="caution">
    <text evidence="4">The sequence shown here is derived from an EMBL/GenBank/DDBJ whole genome shotgun (WGS) entry which is preliminary data.</text>
</comment>
<dbReference type="EMBL" id="JACOGK010000001">
    <property type="protein sequence ID" value="MBC3535774.1"/>
    <property type="molecule type" value="Genomic_DNA"/>
</dbReference>
<dbReference type="Proteomes" id="UP000606870">
    <property type="component" value="Unassembled WGS sequence"/>
</dbReference>
<organism evidence="4 5">
    <name type="scientific">Megasphaera hominis</name>
    <dbReference type="NCBI Taxonomy" id="159836"/>
    <lineage>
        <taxon>Bacteria</taxon>
        <taxon>Bacillati</taxon>
        <taxon>Bacillota</taxon>
        <taxon>Negativicutes</taxon>
        <taxon>Veillonellales</taxon>
        <taxon>Veillonellaceae</taxon>
        <taxon>Megasphaera</taxon>
    </lineage>
</organism>
<feature type="domain" description="Nudix hydrolase" evidence="3">
    <location>
        <begin position="45"/>
        <end position="175"/>
    </location>
</feature>
<dbReference type="RefSeq" id="WP_186501825.1">
    <property type="nucleotide sequence ID" value="NZ_JACOGK010000001.1"/>
</dbReference>
<accession>A0ABR6VF58</accession>
<dbReference type="PROSITE" id="PS51462">
    <property type="entry name" value="NUDIX"/>
    <property type="match status" value="1"/>
</dbReference>
<dbReference type="GO" id="GO:0016787">
    <property type="term" value="F:hydrolase activity"/>
    <property type="evidence" value="ECO:0007669"/>
    <property type="project" value="UniProtKB-KW"/>
</dbReference>
<comment type="cofactor">
    <cofactor evidence="1">
        <name>Mg(2+)</name>
        <dbReference type="ChEBI" id="CHEBI:18420"/>
    </cofactor>
</comment>
<evidence type="ECO:0000313" key="5">
    <source>
        <dbReference type="Proteomes" id="UP000606870"/>
    </source>
</evidence>
<dbReference type="Pfam" id="PF00293">
    <property type="entry name" value="NUDIX"/>
    <property type="match status" value="1"/>
</dbReference>
<evidence type="ECO:0000256" key="1">
    <source>
        <dbReference type="ARBA" id="ARBA00001946"/>
    </source>
</evidence>
<proteinExistence type="predicted"/>
<evidence type="ECO:0000313" key="4">
    <source>
        <dbReference type="EMBL" id="MBC3535774.1"/>
    </source>
</evidence>
<gene>
    <name evidence="4" type="ORF">H8J70_00635</name>
</gene>
<dbReference type="PANTHER" id="PTHR11839:SF18">
    <property type="entry name" value="NUDIX HYDROLASE DOMAIN-CONTAINING PROTEIN"/>
    <property type="match status" value="1"/>
</dbReference>
<sequence>MSISTETCIERKEIMKGHVLHVTVDKVSIDDGQGGAQTTSTREVVWHNGACAIVPVTDDGKIILVRQYRYAAALAMLEVPAGKIEHDGESPDLCAARELEEETGFKAGDMKFLGFVYTSPGFCNERIYLYLATNLQKGEQHLDEDEFMNLEYYTPEEVEDLIDSNEIVDAKTIANFHKAMKYLAKH</sequence>
<dbReference type="CDD" id="cd03424">
    <property type="entry name" value="NUDIX_ADPRase_Nudt5_UGPPase_Nudt14"/>
    <property type="match status" value="1"/>
</dbReference>
<dbReference type="InterPro" id="IPR000086">
    <property type="entry name" value="NUDIX_hydrolase_dom"/>
</dbReference>
<keyword evidence="5" id="KW-1185">Reference proteome</keyword>
<dbReference type="PANTHER" id="PTHR11839">
    <property type="entry name" value="UDP/ADP-SUGAR PYROPHOSPHATASE"/>
    <property type="match status" value="1"/>
</dbReference>
<dbReference type="Gene3D" id="3.90.79.10">
    <property type="entry name" value="Nucleoside Triphosphate Pyrophosphohydrolase"/>
    <property type="match status" value="1"/>
</dbReference>
<dbReference type="InterPro" id="IPR015797">
    <property type="entry name" value="NUDIX_hydrolase-like_dom_sf"/>
</dbReference>
<keyword evidence="2 4" id="KW-0378">Hydrolase</keyword>